<dbReference type="SUPFAM" id="SSF100895">
    <property type="entry name" value="Kazal-type serine protease inhibitors"/>
    <property type="match status" value="2"/>
</dbReference>
<dbReference type="InterPro" id="IPR002350">
    <property type="entry name" value="Kazal_dom"/>
</dbReference>
<evidence type="ECO:0000313" key="6">
    <source>
        <dbReference type="EMBL" id="AAZ53374.1"/>
    </source>
</evidence>
<dbReference type="InterPro" id="IPR036058">
    <property type="entry name" value="Kazal_dom_sf"/>
</dbReference>
<dbReference type="GO" id="GO:0005576">
    <property type="term" value="C:extracellular region"/>
    <property type="evidence" value="ECO:0007669"/>
    <property type="project" value="TreeGrafter"/>
</dbReference>
<reference evidence="6" key="1">
    <citation type="submission" date="2005-06" db="EMBL/GenBank/DDBJ databases">
        <title>Horseshoe crab serine protease inhibitors.</title>
        <authorList>
            <person name="Thangamani S."/>
            <person name="Wang S."/>
            <person name="Ho B."/>
            <person name="Ding J.L."/>
        </authorList>
    </citation>
    <scope>NUCLEOTIDE SEQUENCE</scope>
</reference>
<accession>A1X1V9</accession>
<gene>
    <name evidence="6" type="primary">SPI-2</name>
</gene>
<feature type="signal peptide" evidence="4">
    <location>
        <begin position="1"/>
        <end position="22"/>
    </location>
</feature>
<sequence length="109" mass="12109">MDFRQARLVLFVGVMWAVIALSTAPCPSIYKPVCGANGKVYDNECLLNKAGIEPAKSWETCRGHELCPSHCTKEYDPVCVEGKIYGNRCVMQSHFCGKVMHENPLEACL</sequence>
<dbReference type="AlphaFoldDB" id="A1X1V9"/>
<evidence type="ECO:0000256" key="3">
    <source>
        <dbReference type="ARBA" id="ARBA00023157"/>
    </source>
</evidence>
<feature type="domain" description="Kazal-like" evidence="5">
    <location>
        <begin position="25"/>
        <end position="63"/>
    </location>
</feature>
<dbReference type="EMBL" id="DQ090492">
    <property type="protein sequence ID" value="AAZ53374.1"/>
    <property type="molecule type" value="mRNA"/>
</dbReference>
<evidence type="ECO:0000256" key="2">
    <source>
        <dbReference type="ARBA" id="ARBA00022900"/>
    </source>
</evidence>
<evidence type="ECO:0000256" key="4">
    <source>
        <dbReference type="SAM" id="SignalP"/>
    </source>
</evidence>
<dbReference type="GO" id="GO:0030154">
    <property type="term" value="P:cell differentiation"/>
    <property type="evidence" value="ECO:0007669"/>
    <property type="project" value="TreeGrafter"/>
</dbReference>
<dbReference type="PANTHER" id="PTHR10913">
    <property type="entry name" value="FOLLISTATIN-RELATED"/>
    <property type="match status" value="1"/>
</dbReference>
<dbReference type="Gene3D" id="3.30.60.30">
    <property type="match status" value="2"/>
</dbReference>
<dbReference type="PROSITE" id="PS51465">
    <property type="entry name" value="KAZAL_2"/>
    <property type="match status" value="1"/>
</dbReference>
<feature type="chain" id="PRO_5002640938" evidence="4">
    <location>
        <begin position="23"/>
        <end position="109"/>
    </location>
</feature>
<organism evidence="6">
    <name type="scientific">Carcinoscorpius rotundicauda</name>
    <name type="common">Mangrove horseshoe crab</name>
    <name type="synonym">Limulus rotundicauda</name>
    <dbReference type="NCBI Taxonomy" id="6848"/>
    <lineage>
        <taxon>Eukaryota</taxon>
        <taxon>Metazoa</taxon>
        <taxon>Ecdysozoa</taxon>
        <taxon>Arthropoda</taxon>
        <taxon>Chelicerata</taxon>
        <taxon>Merostomata</taxon>
        <taxon>Xiphosura</taxon>
        <taxon>Limulidae</taxon>
        <taxon>Carcinoscorpius</taxon>
    </lineage>
</organism>
<dbReference type="SMART" id="SM00280">
    <property type="entry name" value="KAZAL"/>
    <property type="match status" value="2"/>
</dbReference>
<name>A1X1V9_CARRO</name>
<proteinExistence type="evidence at transcript level"/>
<dbReference type="PANTHER" id="PTHR10913:SF45">
    <property type="entry name" value="FOLLISTATIN, ISOFORM A-RELATED"/>
    <property type="match status" value="1"/>
</dbReference>
<keyword evidence="1" id="KW-0646">Protease inhibitor</keyword>
<dbReference type="Pfam" id="PF00050">
    <property type="entry name" value="Kazal_1"/>
    <property type="match status" value="2"/>
</dbReference>
<dbReference type="InterPro" id="IPR050653">
    <property type="entry name" value="Prot_Inhib_GrowthFact_Antg"/>
</dbReference>
<protein>
    <submittedName>
        <fullName evidence="6">Kazal-type serine protease inhibitor SPI-2</fullName>
    </submittedName>
</protein>
<keyword evidence="2" id="KW-0722">Serine protease inhibitor</keyword>
<keyword evidence="4" id="KW-0732">Signal</keyword>
<evidence type="ECO:0000259" key="5">
    <source>
        <dbReference type="PROSITE" id="PS51465"/>
    </source>
</evidence>
<evidence type="ECO:0000256" key="1">
    <source>
        <dbReference type="ARBA" id="ARBA00022690"/>
    </source>
</evidence>
<keyword evidence="3" id="KW-1015">Disulfide bond</keyword>